<gene>
    <name evidence="1" type="ORF">EXIGLDRAFT_277945</name>
</gene>
<dbReference type="EMBL" id="KV425914">
    <property type="protein sequence ID" value="KZV98942.1"/>
    <property type="molecule type" value="Genomic_DNA"/>
</dbReference>
<keyword evidence="2" id="KW-1185">Reference proteome</keyword>
<dbReference type="Proteomes" id="UP000077266">
    <property type="component" value="Unassembled WGS sequence"/>
</dbReference>
<reference evidence="1 2" key="1">
    <citation type="journal article" date="2016" name="Mol. Biol. Evol.">
        <title>Comparative Genomics of Early-Diverging Mushroom-Forming Fungi Provides Insights into the Origins of Lignocellulose Decay Capabilities.</title>
        <authorList>
            <person name="Nagy L.G."/>
            <person name="Riley R."/>
            <person name="Tritt A."/>
            <person name="Adam C."/>
            <person name="Daum C."/>
            <person name="Floudas D."/>
            <person name="Sun H."/>
            <person name="Yadav J.S."/>
            <person name="Pangilinan J."/>
            <person name="Larsson K.H."/>
            <person name="Matsuura K."/>
            <person name="Barry K."/>
            <person name="Labutti K."/>
            <person name="Kuo R."/>
            <person name="Ohm R.A."/>
            <person name="Bhattacharya S.S."/>
            <person name="Shirouzu T."/>
            <person name="Yoshinaga Y."/>
            <person name="Martin F.M."/>
            <person name="Grigoriev I.V."/>
            <person name="Hibbett D.S."/>
        </authorList>
    </citation>
    <scope>NUCLEOTIDE SEQUENCE [LARGE SCALE GENOMIC DNA]</scope>
    <source>
        <strain evidence="1 2">HHB12029</strain>
    </source>
</reference>
<name>A0A165M9A9_EXIGL</name>
<protein>
    <submittedName>
        <fullName evidence="1">Uncharacterized protein</fullName>
    </submittedName>
</protein>
<proteinExistence type="predicted"/>
<evidence type="ECO:0000313" key="2">
    <source>
        <dbReference type="Proteomes" id="UP000077266"/>
    </source>
</evidence>
<sequence length="187" mass="21212">MANVRLARLVLYDVYRIRRASVNAVPRVVMPHIPATENARQAVAKTDEDAGDRCRRRVSGVPRLQHKYRTHLRRYTRVGLQGMRRCRRGSPRCTRTPLVERQAGTDVIETLPKLQEHVPLIHEHMQLVERQPTACGSVAVTSRLTPWSLQVASRGQERDGSAARQLRPLCCLLDRQSAELCVTHVVA</sequence>
<evidence type="ECO:0000313" key="1">
    <source>
        <dbReference type="EMBL" id="KZV98942.1"/>
    </source>
</evidence>
<accession>A0A165M9A9</accession>
<dbReference type="InParanoid" id="A0A165M9A9"/>
<dbReference type="AlphaFoldDB" id="A0A165M9A9"/>
<organism evidence="1 2">
    <name type="scientific">Exidia glandulosa HHB12029</name>
    <dbReference type="NCBI Taxonomy" id="1314781"/>
    <lineage>
        <taxon>Eukaryota</taxon>
        <taxon>Fungi</taxon>
        <taxon>Dikarya</taxon>
        <taxon>Basidiomycota</taxon>
        <taxon>Agaricomycotina</taxon>
        <taxon>Agaricomycetes</taxon>
        <taxon>Auriculariales</taxon>
        <taxon>Exidiaceae</taxon>
        <taxon>Exidia</taxon>
    </lineage>
</organism>